<evidence type="ECO:0000256" key="2">
    <source>
        <dbReference type="ARBA" id="ARBA00022448"/>
    </source>
</evidence>
<sequence length="556" mass="61413">MASLLVPLIVLLAACGQSGNNASPSPSLSEASSQASPNAPNADASASSSDRPGGAAKEKAVTIGIVNSPITLNQINDQGDSASKNVQALLNDALLDIDSKFEFLPKLADSVETQDKQTYVVKLNANAKWNDGQPFTTKDVLFTLKTALNPKVETSFRLSFIEGLNDAGKLEEGQTDISGLKIVDDHTFEVKTKTPIDPNIFKETFATKVYFLPEHVLKDVPPEQLATHPYFQKPEVTIGPFKFAAFAKDQYAEVVRNENYYRPVAKLGKIFVKVLPAANLVAQLQTGDIQLNSLPVGLIPISDYEKVKALPNVNVDSSGPSEPAELFFNNKVFNDVKVRQAVAYALNRELIVEQLLKGQGEVIDGSVPSDNPYYNKDIPLYSYDPEKAKSLLRESGWDAKKTIRFLVPSGNKIREQAADILTQNLKDAGFKIEVQKYDFGTLAQKVKKGDYDLTIFNRDYYIEPSLYFSLFQSDNKSNFIHYANPKADELIKQGAVEADPAKRRGIYNELQAILHDDLPTLSIYSEKRIQAVSKDVLVGKPLNIGMFNNVNEWDLK</sequence>
<evidence type="ECO:0000256" key="1">
    <source>
        <dbReference type="ARBA" id="ARBA00005695"/>
    </source>
</evidence>
<dbReference type="EMBL" id="JACJVR010000110">
    <property type="protein sequence ID" value="MBB6694964.1"/>
    <property type="molecule type" value="Genomic_DNA"/>
</dbReference>
<dbReference type="PANTHER" id="PTHR30290">
    <property type="entry name" value="PERIPLASMIC BINDING COMPONENT OF ABC TRANSPORTER"/>
    <property type="match status" value="1"/>
</dbReference>
<name>A0A841UA04_9BACL</name>
<evidence type="ECO:0000313" key="7">
    <source>
        <dbReference type="EMBL" id="MBB6694964.1"/>
    </source>
</evidence>
<accession>A0A841UA04</accession>
<feature type="chain" id="PRO_5032898843" evidence="5">
    <location>
        <begin position="23"/>
        <end position="556"/>
    </location>
</feature>
<dbReference type="SUPFAM" id="SSF53850">
    <property type="entry name" value="Periplasmic binding protein-like II"/>
    <property type="match status" value="1"/>
</dbReference>
<dbReference type="PANTHER" id="PTHR30290:SF9">
    <property type="entry name" value="OLIGOPEPTIDE-BINDING PROTEIN APPA"/>
    <property type="match status" value="1"/>
</dbReference>
<keyword evidence="2" id="KW-0813">Transport</keyword>
<proteinExistence type="inferred from homology"/>
<keyword evidence="3 5" id="KW-0732">Signal</keyword>
<protein>
    <submittedName>
        <fullName evidence="7">ABC transporter substrate-binding protein</fullName>
    </submittedName>
</protein>
<dbReference type="AlphaFoldDB" id="A0A841UA04"/>
<dbReference type="GO" id="GO:0042597">
    <property type="term" value="C:periplasmic space"/>
    <property type="evidence" value="ECO:0007669"/>
    <property type="project" value="UniProtKB-ARBA"/>
</dbReference>
<comment type="similarity">
    <text evidence="1">Belongs to the bacterial solute-binding protein 5 family.</text>
</comment>
<dbReference type="Gene3D" id="3.10.105.10">
    <property type="entry name" value="Dipeptide-binding Protein, Domain 3"/>
    <property type="match status" value="1"/>
</dbReference>
<dbReference type="PIRSF" id="PIRSF002741">
    <property type="entry name" value="MppA"/>
    <property type="match status" value="1"/>
</dbReference>
<dbReference type="InterPro" id="IPR039424">
    <property type="entry name" value="SBP_5"/>
</dbReference>
<dbReference type="GO" id="GO:0043190">
    <property type="term" value="C:ATP-binding cassette (ABC) transporter complex"/>
    <property type="evidence" value="ECO:0007669"/>
    <property type="project" value="InterPro"/>
</dbReference>
<dbReference type="Gene3D" id="3.90.76.10">
    <property type="entry name" value="Dipeptide-binding Protein, Domain 1"/>
    <property type="match status" value="1"/>
</dbReference>
<evidence type="ECO:0000313" key="8">
    <source>
        <dbReference type="Proteomes" id="UP000553776"/>
    </source>
</evidence>
<comment type="caution">
    <text evidence="7">The sequence shown here is derived from an EMBL/GenBank/DDBJ whole genome shotgun (WGS) entry which is preliminary data.</text>
</comment>
<dbReference type="Gene3D" id="3.40.190.10">
    <property type="entry name" value="Periplasmic binding protein-like II"/>
    <property type="match status" value="1"/>
</dbReference>
<reference evidence="7 8" key="1">
    <citation type="submission" date="2020-08" db="EMBL/GenBank/DDBJ databases">
        <title>Cohnella phylogeny.</title>
        <authorList>
            <person name="Dunlap C."/>
        </authorList>
    </citation>
    <scope>NUCLEOTIDE SEQUENCE [LARGE SCALE GENOMIC DNA]</scope>
    <source>
        <strain evidence="7 8">DSM 25239</strain>
    </source>
</reference>
<evidence type="ECO:0000256" key="5">
    <source>
        <dbReference type="SAM" id="SignalP"/>
    </source>
</evidence>
<evidence type="ECO:0000259" key="6">
    <source>
        <dbReference type="Pfam" id="PF00496"/>
    </source>
</evidence>
<gene>
    <name evidence="7" type="ORF">H7B90_26570</name>
</gene>
<dbReference type="InterPro" id="IPR030678">
    <property type="entry name" value="Peptide/Ni-bd"/>
</dbReference>
<dbReference type="InterPro" id="IPR000914">
    <property type="entry name" value="SBP_5_dom"/>
</dbReference>
<feature type="domain" description="Solute-binding protein family 5" evidence="6">
    <location>
        <begin position="103"/>
        <end position="477"/>
    </location>
</feature>
<dbReference type="GO" id="GO:0015833">
    <property type="term" value="P:peptide transport"/>
    <property type="evidence" value="ECO:0007669"/>
    <property type="project" value="TreeGrafter"/>
</dbReference>
<feature type="region of interest" description="Disordered" evidence="4">
    <location>
        <begin position="21"/>
        <end position="54"/>
    </location>
</feature>
<dbReference type="Pfam" id="PF00496">
    <property type="entry name" value="SBP_bac_5"/>
    <property type="match status" value="1"/>
</dbReference>
<dbReference type="Proteomes" id="UP000553776">
    <property type="component" value="Unassembled WGS sequence"/>
</dbReference>
<keyword evidence="8" id="KW-1185">Reference proteome</keyword>
<organism evidence="7 8">
    <name type="scientific">Cohnella xylanilytica</name>
    <dbReference type="NCBI Taxonomy" id="557555"/>
    <lineage>
        <taxon>Bacteria</taxon>
        <taxon>Bacillati</taxon>
        <taxon>Bacillota</taxon>
        <taxon>Bacilli</taxon>
        <taxon>Bacillales</taxon>
        <taxon>Paenibacillaceae</taxon>
        <taxon>Cohnella</taxon>
    </lineage>
</organism>
<dbReference type="GO" id="GO:1904680">
    <property type="term" value="F:peptide transmembrane transporter activity"/>
    <property type="evidence" value="ECO:0007669"/>
    <property type="project" value="TreeGrafter"/>
</dbReference>
<evidence type="ECO:0000256" key="4">
    <source>
        <dbReference type="SAM" id="MobiDB-lite"/>
    </source>
</evidence>
<feature type="signal peptide" evidence="5">
    <location>
        <begin position="1"/>
        <end position="22"/>
    </location>
</feature>
<evidence type="ECO:0000256" key="3">
    <source>
        <dbReference type="ARBA" id="ARBA00022729"/>
    </source>
</evidence>